<protein>
    <submittedName>
        <fullName evidence="2">Uncharacterized protein</fullName>
    </submittedName>
</protein>
<organism evidence="2 3">
    <name type="scientific">Pisolithus tinctorius Marx 270</name>
    <dbReference type="NCBI Taxonomy" id="870435"/>
    <lineage>
        <taxon>Eukaryota</taxon>
        <taxon>Fungi</taxon>
        <taxon>Dikarya</taxon>
        <taxon>Basidiomycota</taxon>
        <taxon>Agaricomycotina</taxon>
        <taxon>Agaricomycetes</taxon>
        <taxon>Agaricomycetidae</taxon>
        <taxon>Boletales</taxon>
        <taxon>Sclerodermatineae</taxon>
        <taxon>Pisolithaceae</taxon>
        <taxon>Pisolithus</taxon>
    </lineage>
</organism>
<dbReference type="InParanoid" id="A0A0C3J9E4"/>
<dbReference type="AlphaFoldDB" id="A0A0C3J9E4"/>
<reference evidence="2 3" key="1">
    <citation type="submission" date="2014-04" db="EMBL/GenBank/DDBJ databases">
        <authorList>
            <consortium name="DOE Joint Genome Institute"/>
            <person name="Kuo A."/>
            <person name="Kohler A."/>
            <person name="Costa M.D."/>
            <person name="Nagy L.G."/>
            <person name="Floudas D."/>
            <person name="Copeland A."/>
            <person name="Barry K.W."/>
            <person name="Cichocki N."/>
            <person name="Veneault-Fourrey C."/>
            <person name="LaButti K."/>
            <person name="Lindquist E.A."/>
            <person name="Lipzen A."/>
            <person name="Lundell T."/>
            <person name="Morin E."/>
            <person name="Murat C."/>
            <person name="Sun H."/>
            <person name="Tunlid A."/>
            <person name="Henrissat B."/>
            <person name="Grigoriev I.V."/>
            <person name="Hibbett D.S."/>
            <person name="Martin F."/>
            <person name="Nordberg H.P."/>
            <person name="Cantor M.N."/>
            <person name="Hua S.X."/>
        </authorList>
    </citation>
    <scope>NUCLEOTIDE SEQUENCE [LARGE SCALE GENOMIC DNA]</scope>
    <source>
        <strain evidence="2 3">Marx 270</strain>
    </source>
</reference>
<reference evidence="3" key="2">
    <citation type="submission" date="2015-01" db="EMBL/GenBank/DDBJ databases">
        <title>Evolutionary Origins and Diversification of the Mycorrhizal Mutualists.</title>
        <authorList>
            <consortium name="DOE Joint Genome Institute"/>
            <consortium name="Mycorrhizal Genomics Consortium"/>
            <person name="Kohler A."/>
            <person name="Kuo A."/>
            <person name="Nagy L.G."/>
            <person name="Floudas D."/>
            <person name="Copeland A."/>
            <person name="Barry K.W."/>
            <person name="Cichocki N."/>
            <person name="Veneault-Fourrey C."/>
            <person name="LaButti K."/>
            <person name="Lindquist E.A."/>
            <person name="Lipzen A."/>
            <person name="Lundell T."/>
            <person name="Morin E."/>
            <person name="Murat C."/>
            <person name="Riley R."/>
            <person name="Ohm R."/>
            <person name="Sun H."/>
            <person name="Tunlid A."/>
            <person name="Henrissat B."/>
            <person name="Grigoriev I.V."/>
            <person name="Hibbett D.S."/>
            <person name="Martin F."/>
        </authorList>
    </citation>
    <scope>NUCLEOTIDE SEQUENCE [LARGE SCALE GENOMIC DNA]</scope>
    <source>
        <strain evidence="3">Marx 270</strain>
    </source>
</reference>
<keyword evidence="3" id="KW-1185">Reference proteome</keyword>
<dbReference type="EMBL" id="KN832104">
    <property type="protein sequence ID" value="KIN94301.1"/>
    <property type="molecule type" value="Genomic_DNA"/>
</dbReference>
<evidence type="ECO:0000313" key="3">
    <source>
        <dbReference type="Proteomes" id="UP000054217"/>
    </source>
</evidence>
<gene>
    <name evidence="2" type="ORF">M404DRAFT_35212</name>
</gene>
<accession>A0A0C3J9E4</accession>
<sequence length="69" mass="7285">MVRPQSGISSEILPGGWKSFPLSSVALITPRTSIPGKLAPPPDVTGSPSLGYEEGIRWGRHGSDSQIDL</sequence>
<feature type="region of interest" description="Disordered" evidence="1">
    <location>
        <begin position="32"/>
        <end position="69"/>
    </location>
</feature>
<evidence type="ECO:0000313" key="2">
    <source>
        <dbReference type="EMBL" id="KIN94301.1"/>
    </source>
</evidence>
<feature type="compositionally biased region" description="Basic and acidic residues" evidence="1">
    <location>
        <begin position="54"/>
        <end position="63"/>
    </location>
</feature>
<proteinExistence type="predicted"/>
<dbReference type="HOGENOM" id="CLU_2776948_0_0_1"/>
<dbReference type="Proteomes" id="UP000054217">
    <property type="component" value="Unassembled WGS sequence"/>
</dbReference>
<name>A0A0C3J9E4_PISTI</name>
<evidence type="ECO:0000256" key="1">
    <source>
        <dbReference type="SAM" id="MobiDB-lite"/>
    </source>
</evidence>